<proteinExistence type="predicted"/>
<accession>A0A2N3LM26</accession>
<gene>
    <name evidence="3" type="ORF">CWO92_08020</name>
</gene>
<keyword evidence="4" id="KW-1185">Reference proteome</keyword>
<dbReference type="Pfam" id="PF04471">
    <property type="entry name" value="Mrr_cat"/>
    <property type="match status" value="1"/>
</dbReference>
<reference evidence="3 4" key="1">
    <citation type="submission" date="2017-11" db="EMBL/GenBank/DDBJ databases">
        <title>Bacillus camelliae sp. nov., isolated from pu'er tea.</title>
        <authorList>
            <person name="Niu L."/>
        </authorList>
    </citation>
    <scope>NUCLEOTIDE SEQUENCE [LARGE SCALE GENOMIC DNA]</scope>
    <source>
        <strain evidence="3 4">7578-1</strain>
    </source>
</reference>
<keyword evidence="1" id="KW-0472">Membrane</keyword>
<dbReference type="Gene3D" id="3.40.1350.10">
    <property type="match status" value="1"/>
</dbReference>
<dbReference type="OrthoDB" id="9797274at2"/>
<dbReference type="Proteomes" id="UP000233440">
    <property type="component" value="Unassembled WGS sequence"/>
</dbReference>
<dbReference type="PANTHER" id="PTHR30015:SF7">
    <property type="entry name" value="TYPE IV METHYL-DIRECTED RESTRICTION ENZYME ECOKMRR"/>
    <property type="match status" value="1"/>
</dbReference>
<dbReference type="AlphaFoldDB" id="A0A2N3LM26"/>
<protein>
    <submittedName>
        <fullName evidence="3">Restriction endonuclease</fullName>
    </submittedName>
</protein>
<dbReference type="InterPro" id="IPR011856">
    <property type="entry name" value="tRNA_endonuc-like_dom_sf"/>
</dbReference>
<evidence type="ECO:0000259" key="2">
    <source>
        <dbReference type="Pfam" id="PF04471"/>
    </source>
</evidence>
<evidence type="ECO:0000256" key="1">
    <source>
        <dbReference type="SAM" id="Phobius"/>
    </source>
</evidence>
<organism evidence="3 4">
    <name type="scientific">Heyndrickxia camelliae</name>
    <dbReference type="NCBI Taxonomy" id="1707093"/>
    <lineage>
        <taxon>Bacteria</taxon>
        <taxon>Bacillati</taxon>
        <taxon>Bacillota</taxon>
        <taxon>Bacilli</taxon>
        <taxon>Bacillales</taxon>
        <taxon>Bacillaceae</taxon>
        <taxon>Heyndrickxia</taxon>
    </lineage>
</organism>
<dbReference type="GO" id="GO:0003677">
    <property type="term" value="F:DNA binding"/>
    <property type="evidence" value="ECO:0007669"/>
    <property type="project" value="InterPro"/>
</dbReference>
<keyword evidence="1" id="KW-1133">Transmembrane helix</keyword>
<dbReference type="PANTHER" id="PTHR30015">
    <property type="entry name" value="MRR RESTRICTION SYSTEM PROTEIN"/>
    <property type="match status" value="1"/>
</dbReference>
<keyword evidence="3" id="KW-0540">Nuclease</keyword>
<dbReference type="InterPro" id="IPR011335">
    <property type="entry name" value="Restrct_endonuc-II-like"/>
</dbReference>
<dbReference type="InterPro" id="IPR007560">
    <property type="entry name" value="Restrct_endonuc_IV_Mrr"/>
</dbReference>
<keyword evidence="3" id="KW-0255">Endonuclease</keyword>
<feature type="transmembrane region" description="Helical" evidence="1">
    <location>
        <begin position="48"/>
        <end position="69"/>
    </location>
</feature>
<feature type="transmembrane region" description="Helical" evidence="1">
    <location>
        <begin position="25"/>
        <end position="42"/>
    </location>
</feature>
<keyword evidence="3" id="KW-0378">Hydrolase</keyword>
<dbReference type="InterPro" id="IPR052906">
    <property type="entry name" value="Type_IV_Methyl-Rstrct_Enzyme"/>
</dbReference>
<dbReference type="SUPFAM" id="SSF52980">
    <property type="entry name" value="Restriction endonuclease-like"/>
    <property type="match status" value="1"/>
</dbReference>
<evidence type="ECO:0000313" key="3">
    <source>
        <dbReference type="EMBL" id="PKR85647.1"/>
    </source>
</evidence>
<feature type="domain" description="Restriction endonuclease type IV Mrr" evidence="2">
    <location>
        <begin position="82"/>
        <end position="191"/>
    </location>
</feature>
<dbReference type="EMBL" id="PIQO01000004">
    <property type="protein sequence ID" value="PKR85647.1"/>
    <property type="molecule type" value="Genomic_DNA"/>
</dbReference>
<comment type="caution">
    <text evidence="3">The sequence shown here is derived from an EMBL/GenBank/DDBJ whole genome shotgun (WGS) entry which is preliminary data.</text>
</comment>
<evidence type="ECO:0000313" key="4">
    <source>
        <dbReference type="Proteomes" id="UP000233440"/>
    </source>
</evidence>
<name>A0A2N3LM26_9BACI</name>
<sequence>MFCDITRLDAFERRLCISLNRRHHLILWIVFILLPILIYIITNSWETACITFFSELLLYSVFTLLWLGLTMKRQEDSSIWIINKMSDEQLEEFTIPLVAKLGFTITKPTEDNPDTNFFLSTSTGRKAIVKLKSHKREVGIRLVQRTFEQMNSQEAAECWVITNKSFTSGAEKFTEANNIRLYDRQQFIKWILTERKGENA</sequence>
<dbReference type="GO" id="GO:0015666">
    <property type="term" value="F:restriction endodeoxyribonuclease activity"/>
    <property type="evidence" value="ECO:0007669"/>
    <property type="project" value="TreeGrafter"/>
</dbReference>
<dbReference type="GO" id="GO:0009307">
    <property type="term" value="P:DNA restriction-modification system"/>
    <property type="evidence" value="ECO:0007669"/>
    <property type="project" value="InterPro"/>
</dbReference>
<keyword evidence="1" id="KW-0812">Transmembrane</keyword>